<dbReference type="RefSeq" id="WP_179793576.1">
    <property type="nucleotide sequence ID" value="NZ_BAABHP010000007.1"/>
</dbReference>
<proteinExistence type="predicted"/>
<organism evidence="1 2">
    <name type="scientific">Actinomycetospora corticicola</name>
    <dbReference type="NCBI Taxonomy" id="663602"/>
    <lineage>
        <taxon>Bacteria</taxon>
        <taxon>Bacillati</taxon>
        <taxon>Actinomycetota</taxon>
        <taxon>Actinomycetes</taxon>
        <taxon>Pseudonocardiales</taxon>
        <taxon>Pseudonocardiaceae</taxon>
        <taxon>Actinomycetospora</taxon>
    </lineage>
</organism>
<keyword evidence="2" id="KW-1185">Reference proteome</keyword>
<name>A0A7Y9J575_9PSEU</name>
<evidence type="ECO:0000313" key="2">
    <source>
        <dbReference type="Proteomes" id="UP000535890"/>
    </source>
</evidence>
<dbReference type="AlphaFoldDB" id="A0A7Y9J575"/>
<accession>A0A7Y9J575</accession>
<reference evidence="1 2" key="1">
    <citation type="submission" date="2020-07" db="EMBL/GenBank/DDBJ databases">
        <title>Sequencing the genomes of 1000 actinobacteria strains.</title>
        <authorList>
            <person name="Klenk H.-P."/>
        </authorList>
    </citation>
    <scope>NUCLEOTIDE SEQUENCE [LARGE SCALE GENOMIC DNA]</scope>
    <source>
        <strain evidence="1 2">DSM 45772</strain>
    </source>
</reference>
<comment type="caution">
    <text evidence="1">The sequence shown here is derived from an EMBL/GenBank/DDBJ whole genome shotgun (WGS) entry which is preliminary data.</text>
</comment>
<dbReference type="Proteomes" id="UP000535890">
    <property type="component" value="Unassembled WGS sequence"/>
</dbReference>
<dbReference type="EMBL" id="JACCBN010000001">
    <property type="protein sequence ID" value="NYD35800.1"/>
    <property type="molecule type" value="Genomic_DNA"/>
</dbReference>
<gene>
    <name evidence="1" type="ORF">BJ983_001902</name>
</gene>
<sequence>MTVTDSRQAFRLWHCGRCRRPLAEAADYLRCRCCGAVHDVDGTPRPDVEAAERPAADPNAVRVRDWL</sequence>
<evidence type="ECO:0000313" key="1">
    <source>
        <dbReference type="EMBL" id="NYD35800.1"/>
    </source>
</evidence>
<protein>
    <submittedName>
        <fullName evidence="1">Uncharacterized protein</fullName>
    </submittedName>
</protein>